<evidence type="ECO:0000256" key="2">
    <source>
        <dbReference type="SAM" id="SignalP"/>
    </source>
</evidence>
<evidence type="ECO:0008006" key="5">
    <source>
        <dbReference type="Google" id="ProtNLM"/>
    </source>
</evidence>
<organism evidence="3 4">
    <name type="scientific">Streptomyces fragilis</name>
    <dbReference type="NCBI Taxonomy" id="67301"/>
    <lineage>
        <taxon>Bacteria</taxon>
        <taxon>Bacillati</taxon>
        <taxon>Actinomycetota</taxon>
        <taxon>Actinomycetes</taxon>
        <taxon>Kitasatosporales</taxon>
        <taxon>Streptomycetaceae</taxon>
        <taxon>Streptomyces</taxon>
    </lineage>
</organism>
<sequence>MLASLALVMATGVAGPANAVRSMPDQPAVTHGGDTDRCADGQGGPGGRHAVAPNGGGWGHDHCRGITGPTGPQGPPGATGATGPAGPAGPRGVTGATGPAGPAGPAGAAGPRGATGPCADIDSVAPSRSEQFSAVISGGVTFVGRQDLTPTVGPFTWVDLSDNPGYPGPTSCGVGVSTHGNDLWVQVLTSGGQIWQTHCSLEGMTLACTEAWVSQTVPPALRSAPAPRNG</sequence>
<gene>
    <name evidence="3" type="ORF">AB0E65_14250</name>
</gene>
<keyword evidence="2" id="KW-0732">Signal</keyword>
<dbReference type="Proteomes" id="UP001550850">
    <property type="component" value="Unassembled WGS sequence"/>
</dbReference>
<dbReference type="EMBL" id="JBEZUR010000018">
    <property type="protein sequence ID" value="MEU3555358.1"/>
    <property type="molecule type" value="Genomic_DNA"/>
</dbReference>
<evidence type="ECO:0000313" key="3">
    <source>
        <dbReference type="EMBL" id="MEU3555358.1"/>
    </source>
</evidence>
<dbReference type="InterPro" id="IPR008160">
    <property type="entry name" value="Collagen"/>
</dbReference>
<reference evidence="3 4" key="1">
    <citation type="submission" date="2024-06" db="EMBL/GenBank/DDBJ databases">
        <title>The Natural Products Discovery Center: Release of the First 8490 Sequenced Strains for Exploring Actinobacteria Biosynthetic Diversity.</title>
        <authorList>
            <person name="Kalkreuter E."/>
            <person name="Kautsar S.A."/>
            <person name="Yang D."/>
            <person name="Bader C.D."/>
            <person name="Teijaro C.N."/>
            <person name="Fluegel L."/>
            <person name="Davis C.M."/>
            <person name="Simpson J.R."/>
            <person name="Lauterbach L."/>
            <person name="Steele A.D."/>
            <person name="Gui C."/>
            <person name="Meng S."/>
            <person name="Li G."/>
            <person name="Viehrig K."/>
            <person name="Ye F."/>
            <person name="Su P."/>
            <person name="Kiefer A.F."/>
            <person name="Nichols A."/>
            <person name="Cepeda A.J."/>
            <person name="Yan W."/>
            <person name="Fan B."/>
            <person name="Jiang Y."/>
            <person name="Adhikari A."/>
            <person name="Zheng C.-J."/>
            <person name="Schuster L."/>
            <person name="Cowan T.M."/>
            <person name="Smanski M.J."/>
            <person name="Chevrette M.G."/>
            <person name="De Carvalho L.P.S."/>
            <person name="Shen B."/>
        </authorList>
    </citation>
    <scope>NUCLEOTIDE SEQUENCE [LARGE SCALE GENOMIC DNA]</scope>
    <source>
        <strain evidence="3 4">NPDC038104</strain>
    </source>
</reference>
<keyword evidence="4" id="KW-1185">Reference proteome</keyword>
<protein>
    <recommendedName>
        <fullName evidence="5">Collagen-like protein</fullName>
    </recommendedName>
</protein>
<feature type="region of interest" description="Disordered" evidence="1">
    <location>
        <begin position="17"/>
        <end position="119"/>
    </location>
</feature>
<dbReference type="RefSeq" id="WP_108952222.1">
    <property type="nucleotide sequence ID" value="NZ_BEVZ01000002.1"/>
</dbReference>
<evidence type="ECO:0000313" key="4">
    <source>
        <dbReference type="Proteomes" id="UP001550850"/>
    </source>
</evidence>
<accession>A0ABV2YI03</accession>
<feature type="signal peptide" evidence="2">
    <location>
        <begin position="1"/>
        <end position="19"/>
    </location>
</feature>
<feature type="chain" id="PRO_5047026180" description="Collagen-like protein" evidence="2">
    <location>
        <begin position="20"/>
        <end position="230"/>
    </location>
</feature>
<proteinExistence type="predicted"/>
<dbReference type="Pfam" id="PF01391">
    <property type="entry name" value="Collagen"/>
    <property type="match status" value="1"/>
</dbReference>
<evidence type="ECO:0000256" key="1">
    <source>
        <dbReference type="SAM" id="MobiDB-lite"/>
    </source>
</evidence>
<comment type="caution">
    <text evidence="3">The sequence shown here is derived from an EMBL/GenBank/DDBJ whole genome shotgun (WGS) entry which is preliminary data.</text>
</comment>
<feature type="compositionally biased region" description="Low complexity" evidence="1">
    <location>
        <begin position="76"/>
        <end position="117"/>
    </location>
</feature>
<name>A0ABV2YI03_9ACTN</name>